<evidence type="ECO:0000313" key="3">
    <source>
        <dbReference type="Proteomes" id="UP000597656"/>
    </source>
</evidence>
<name>A0ABQ2HPY9_9PSEU</name>
<keyword evidence="3" id="KW-1185">Reference proteome</keyword>
<keyword evidence="1" id="KW-0472">Membrane</keyword>
<feature type="transmembrane region" description="Helical" evidence="1">
    <location>
        <begin position="40"/>
        <end position="59"/>
    </location>
</feature>
<dbReference type="Proteomes" id="UP000597656">
    <property type="component" value="Unassembled WGS sequence"/>
</dbReference>
<protein>
    <submittedName>
        <fullName evidence="2">Uncharacterized protein</fullName>
    </submittedName>
</protein>
<accession>A0ABQ2HPY9</accession>
<proteinExistence type="predicted"/>
<evidence type="ECO:0000313" key="2">
    <source>
        <dbReference type="EMBL" id="GGM88088.1"/>
    </source>
</evidence>
<dbReference type="EMBL" id="BMNC01000003">
    <property type="protein sequence ID" value="GGM88088.1"/>
    <property type="molecule type" value="Genomic_DNA"/>
</dbReference>
<comment type="caution">
    <text evidence="2">The sequence shown here is derived from an EMBL/GenBank/DDBJ whole genome shotgun (WGS) entry which is preliminary data.</text>
</comment>
<sequence length="64" mass="6691">MTNETNSAQSQSSRRAALWSALVVSAVANASTSVAGLSPFISIAFGALTFLFAVALFVGRRQKN</sequence>
<keyword evidence="1" id="KW-0812">Transmembrane</keyword>
<evidence type="ECO:0000256" key="1">
    <source>
        <dbReference type="SAM" id="Phobius"/>
    </source>
</evidence>
<keyword evidence="1" id="KW-1133">Transmembrane helix</keyword>
<reference evidence="3" key="1">
    <citation type="journal article" date="2019" name="Int. J. Syst. Evol. Microbiol.">
        <title>The Global Catalogue of Microorganisms (GCM) 10K type strain sequencing project: providing services to taxonomists for standard genome sequencing and annotation.</title>
        <authorList>
            <consortium name="The Broad Institute Genomics Platform"/>
            <consortium name="The Broad Institute Genome Sequencing Center for Infectious Disease"/>
            <person name="Wu L."/>
            <person name="Ma J."/>
        </authorList>
    </citation>
    <scope>NUCLEOTIDE SEQUENCE [LARGE SCALE GENOMIC DNA]</scope>
    <source>
        <strain evidence="3">CGMCC 4.7319</strain>
    </source>
</reference>
<organism evidence="2 3">
    <name type="scientific">Lentzea pudingi</name>
    <dbReference type="NCBI Taxonomy" id="1789439"/>
    <lineage>
        <taxon>Bacteria</taxon>
        <taxon>Bacillati</taxon>
        <taxon>Actinomycetota</taxon>
        <taxon>Actinomycetes</taxon>
        <taxon>Pseudonocardiales</taxon>
        <taxon>Pseudonocardiaceae</taxon>
        <taxon>Lentzea</taxon>
    </lineage>
</organism>
<dbReference type="RefSeq" id="WP_189154932.1">
    <property type="nucleotide sequence ID" value="NZ_BMNC01000003.1"/>
</dbReference>
<gene>
    <name evidence="2" type="ORF">GCM10011609_26040</name>
</gene>